<evidence type="ECO:0000313" key="5">
    <source>
        <dbReference type="Proteomes" id="UP000297348"/>
    </source>
</evidence>
<dbReference type="RefSeq" id="WP_135368808.1">
    <property type="nucleotide sequence ID" value="NZ_RKLX01000025.1"/>
</dbReference>
<comment type="caution">
    <text evidence="4">The sequence shown here is derived from an EMBL/GenBank/DDBJ whole genome shotgun (WGS) entry which is preliminary data.</text>
</comment>
<name>A0A4Z0J5D4_9LACO</name>
<proteinExistence type="predicted"/>
<feature type="transmembrane region" description="Helical" evidence="2">
    <location>
        <begin position="233"/>
        <end position="250"/>
    </location>
</feature>
<keyword evidence="5" id="KW-1185">Reference proteome</keyword>
<evidence type="ECO:0000256" key="2">
    <source>
        <dbReference type="SAM" id="Phobius"/>
    </source>
</evidence>
<feature type="transmembrane region" description="Helical" evidence="2">
    <location>
        <begin position="256"/>
        <end position="272"/>
    </location>
</feature>
<keyword evidence="2" id="KW-0472">Membrane</keyword>
<feature type="compositionally biased region" description="Low complexity" evidence="1">
    <location>
        <begin position="35"/>
        <end position="58"/>
    </location>
</feature>
<feature type="region of interest" description="Disordered" evidence="1">
    <location>
        <begin position="35"/>
        <end position="63"/>
    </location>
</feature>
<keyword evidence="2" id="KW-1133">Transmembrane helix</keyword>
<protein>
    <submittedName>
        <fullName evidence="4">Zinc-ribbon domain-containing protein</fullName>
    </submittedName>
</protein>
<evidence type="ECO:0000256" key="1">
    <source>
        <dbReference type="SAM" id="MobiDB-lite"/>
    </source>
</evidence>
<organism evidence="4 5">
    <name type="scientific">Levilactobacillus suantsaiihabitans</name>
    <dbReference type="NCBI Taxonomy" id="2487722"/>
    <lineage>
        <taxon>Bacteria</taxon>
        <taxon>Bacillati</taxon>
        <taxon>Bacillota</taxon>
        <taxon>Bacilli</taxon>
        <taxon>Lactobacillales</taxon>
        <taxon>Lactobacillaceae</taxon>
        <taxon>Levilactobacillus</taxon>
    </lineage>
</organism>
<feature type="transmembrane region" description="Helical" evidence="2">
    <location>
        <begin position="105"/>
        <end position="125"/>
    </location>
</feature>
<feature type="region of interest" description="Disordered" evidence="1">
    <location>
        <begin position="144"/>
        <end position="207"/>
    </location>
</feature>
<dbReference type="EMBL" id="RKLX01000025">
    <property type="protein sequence ID" value="TGD17653.1"/>
    <property type="molecule type" value="Genomic_DNA"/>
</dbReference>
<dbReference type="Proteomes" id="UP000297348">
    <property type="component" value="Unassembled WGS sequence"/>
</dbReference>
<dbReference type="OrthoDB" id="2281496at2"/>
<gene>
    <name evidence="4" type="ORF">EGT51_11435</name>
</gene>
<feature type="compositionally biased region" description="Low complexity" evidence="1">
    <location>
        <begin position="183"/>
        <end position="199"/>
    </location>
</feature>
<feature type="domain" description="Zinc-ribbon" evidence="3">
    <location>
        <begin position="6"/>
        <end position="28"/>
    </location>
</feature>
<dbReference type="Pfam" id="PF13240">
    <property type="entry name" value="Zn_Ribbon_1"/>
    <property type="match status" value="1"/>
</dbReference>
<accession>A0A4Z0J5D4</accession>
<sequence>MKNANFCPHCGAKLTAGIKFCPKCGYQLTDESANQDNTTHVTTETNQTSQSTPQSAQSAGGTAGNGGFTERLDAMVNWVANNWVTAIIIVAALLIFTLVTRAMFYNIWLGVIALIAVLAGLYSIAWTRGSEATGFEQKLRHTAKQTAKAANDKAKSQPVKPETKATAAASPVAPQPQMQQASTNTQAAVAGQATAQPSAKPAAQPNVEATAQPVGQGTGNTVYIQQSQQQSNGLGTAGFILALISLFTSIVPFVDWVVWFLGALFSFIGLFRKPRGLAIAGFVISFIGIIIILTLAATIAGMLGLAM</sequence>
<dbReference type="AlphaFoldDB" id="A0A4Z0J5D4"/>
<feature type="transmembrane region" description="Helical" evidence="2">
    <location>
        <begin position="78"/>
        <end position="99"/>
    </location>
</feature>
<reference evidence="4 5" key="1">
    <citation type="submission" date="2018-10" db="EMBL/GenBank/DDBJ databases">
        <title>Lactobacillus sp. R7 and Lactobacillus sp. R19 isolated from fermented mustard green product of Taiwan.</title>
        <authorList>
            <person name="Lin S.-T."/>
        </authorList>
    </citation>
    <scope>NUCLEOTIDE SEQUENCE [LARGE SCALE GENOMIC DNA]</scope>
    <source>
        <strain evidence="4 5">BCRC 81129</strain>
    </source>
</reference>
<feature type="transmembrane region" description="Helical" evidence="2">
    <location>
        <begin position="279"/>
        <end position="306"/>
    </location>
</feature>
<evidence type="ECO:0000313" key="4">
    <source>
        <dbReference type="EMBL" id="TGD17653.1"/>
    </source>
</evidence>
<dbReference type="InterPro" id="IPR026870">
    <property type="entry name" value="Zinc_ribbon_dom"/>
</dbReference>
<keyword evidence="2" id="KW-0812">Transmembrane</keyword>
<evidence type="ECO:0000259" key="3">
    <source>
        <dbReference type="Pfam" id="PF13240"/>
    </source>
</evidence>